<evidence type="ECO:0000256" key="3">
    <source>
        <dbReference type="ARBA" id="ARBA00022989"/>
    </source>
</evidence>
<feature type="domain" description="G-protein coupled receptors family 1 profile" evidence="6">
    <location>
        <begin position="38"/>
        <end position="250"/>
    </location>
</feature>
<keyword evidence="7" id="KW-1185">Reference proteome</keyword>
<feature type="transmembrane region" description="Helical" evidence="5">
    <location>
        <begin position="198"/>
        <end position="218"/>
    </location>
</feature>
<dbReference type="Proteomes" id="UP000036681">
    <property type="component" value="Unplaced"/>
</dbReference>
<evidence type="ECO:0000256" key="1">
    <source>
        <dbReference type="ARBA" id="ARBA00004370"/>
    </source>
</evidence>
<evidence type="ECO:0000313" key="7">
    <source>
        <dbReference type="Proteomes" id="UP000036681"/>
    </source>
</evidence>
<name>A0A0M3I7T9_ASCLU</name>
<dbReference type="PRINTS" id="PR00237">
    <property type="entry name" value="GPCRRHODOPSN"/>
</dbReference>
<dbReference type="WBParaSite" id="ALUE_0001331201-mRNA-1">
    <property type="protein sequence ID" value="ALUE_0001331201-mRNA-1"/>
    <property type="gene ID" value="ALUE_0001331201"/>
</dbReference>
<dbReference type="Gene3D" id="1.20.1070.10">
    <property type="entry name" value="Rhodopsin 7-helix transmembrane proteins"/>
    <property type="match status" value="1"/>
</dbReference>
<feature type="transmembrane region" description="Helical" evidence="5">
    <location>
        <begin position="20"/>
        <end position="44"/>
    </location>
</feature>
<feature type="transmembrane region" description="Helical" evidence="5">
    <location>
        <begin position="144"/>
        <end position="162"/>
    </location>
</feature>
<accession>A0A0M3I7T9</accession>
<proteinExistence type="predicted"/>
<dbReference type="PANTHER" id="PTHR46709">
    <property type="entry name" value="PROTEIN CBG23488-RELATED"/>
    <property type="match status" value="1"/>
</dbReference>
<evidence type="ECO:0000256" key="2">
    <source>
        <dbReference type="ARBA" id="ARBA00022692"/>
    </source>
</evidence>
<dbReference type="InterPro" id="IPR000276">
    <property type="entry name" value="GPCR_Rhodpsn"/>
</dbReference>
<keyword evidence="2 5" id="KW-0812">Transmembrane</keyword>
<protein>
    <submittedName>
        <fullName evidence="8">G_PROTEIN_RECEP_F1_2 domain-containing protein</fullName>
    </submittedName>
</protein>
<comment type="subcellular location">
    <subcellularLocation>
        <location evidence="1">Membrane</location>
    </subcellularLocation>
</comment>
<evidence type="ECO:0000313" key="8">
    <source>
        <dbReference type="WBParaSite" id="ALUE_0001331201-mRNA-1"/>
    </source>
</evidence>
<reference evidence="8" key="1">
    <citation type="submission" date="2017-02" db="UniProtKB">
        <authorList>
            <consortium name="WormBaseParasite"/>
        </authorList>
    </citation>
    <scope>IDENTIFICATION</scope>
</reference>
<keyword evidence="4 5" id="KW-0472">Membrane</keyword>
<dbReference type="PANTHER" id="PTHR46709:SF3">
    <property type="entry name" value="G-PROTEIN COUPLED RECEPTORS FAMILY 1 PROFILE DOMAIN-CONTAINING PROTEIN"/>
    <property type="match status" value="1"/>
</dbReference>
<organism evidence="7 8">
    <name type="scientific">Ascaris lumbricoides</name>
    <name type="common">Giant roundworm</name>
    <dbReference type="NCBI Taxonomy" id="6252"/>
    <lineage>
        <taxon>Eukaryota</taxon>
        <taxon>Metazoa</taxon>
        <taxon>Ecdysozoa</taxon>
        <taxon>Nematoda</taxon>
        <taxon>Chromadorea</taxon>
        <taxon>Rhabditida</taxon>
        <taxon>Spirurina</taxon>
        <taxon>Ascaridomorpha</taxon>
        <taxon>Ascaridoidea</taxon>
        <taxon>Ascarididae</taxon>
        <taxon>Ascaris</taxon>
    </lineage>
</organism>
<dbReference type="GO" id="GO:0016020">
    <property type="term" value="C:membrane"/>
    <property type="evidence" value="ECO:0007669"/>
    <property type="project" value="UniProtKB-SubCell"/>
</dbReference>
<dbReference type="Pfam" id="PF00001">
    <property type="entry name" value="7tm_1"/>
    <property type="match status" value="1"/>
</dbReference>
<evidence type="ECO:0000256" key="5">
    <source>
        <dbReference type="SAM" id="Phobius"/>
    </source>
</evidence>
<evidence type="ECO:0000259" key="6">
    <source>
        <dbReference type="PROSITE" id="PS50262"/>
    </source>
</evidence>
<feature type="transmembrane region" description="Helical" evidence="5">
    <location>
        <begin position="99"/>
        <end position="123"/>
    </location>
</feature>
<dbReference type="InterPro" id="IPR017452">
    <property type="entry name" value="GPCR_Rhodpsn_7TM"/>
</dbReference>
<sequence>MSSSAAEEEDSCVDTSGNAFAMIILLCGSVFSLVSIVNNSILFINLLRSTRTYNSHLLYILILAFFDLIVSLCYVPVIVVDYLKDQLQLVLLAKFWWSYFNYLLSVTHVAMSASCFILVFVSIERYMLTVRSAYLNFARRNRSFLCILAIVGALLMKAPIALELELKLEKQCIGTVSEYVVDLSNRCASLWYGTIYRFWIRNIVTVFTPFILIIHINLRIVSAIKSQVYLERICSMQKASKHKVRFSSTP</sequence>
<dbReference type="AlphaFoldDB" id="A0A0M3I7T9"/>
<dbReference type="SUPFAM" id="SSF81321">
    <property type="entry name" value="Family A G protein-coupled receptor-like"/>
    <property type="match status" value="1"/>
</dbReference>
<dbReference type="GO" id="GO:0004930">
    <property type="term" value="F:G protein-coupled receptor activity"/>
    <property type="evidence" value="ECO:0007669"/>
    <property type="project" value="InterPro"/>
</dbReference>
<evidence type="ECO:0000256" key="4">
    <source>
        <dbReference type="ARBA" id="ARBA00023136"/>
    </source>
</evidence>
<keyword evidence="3 5" id="KW-1133">Transmembrane helix</keyword>
<dbReference type="PROSITE" id="PS50262">
    <property type="entry name" value="G_PROTEIN_RECEP_F1_2"/>
    <property type="match status" value="1"/>
</dbReference>
<feature type="transmembrane region" description="Helical" evidence="5">
    <location>
        <begin position="56"/>
        <end position="79"/>
    </location>
</feature>